<organism evidence="2 3">
    <name type="scientific">Reticulomyxa filosa</name>
    <dbReference type="NCBI Taxonomy" id="46433"/>
    <lineage>
        <taxon>Eukaryota</taxon>
        <taxon>Sar</taxon>
        <taxon>Rhizaria</taxon>
        <taxon>Retaria</taxon>
        <taxon>Foraminifera</taxon>
        <taxon>Monothalamids</taxon>
        <taxon>Reticulomyxidae</taxon>
        <taxon>Reticulomyxa</taxon>
    </lineage>
</organism>
<gene>
    <name evidence="2" type="ORF">RFI_37496</name>
</gene>
<reference evidence="2 3" key="1">
    <citation type="journal article" date="2013" name="Curr. Biol.">
        <title>The Genome of the Foraminiferan Reticulomyxa filosa.</title>
        <authorList>
            <person name="Glockner G."/>
            <person name="Hulsmann N."/>
            <person name="Schleicher M."/>
            <person name="Noegel A.A."/>
            <person name="Eichinger L."/>
            <person name="Gallinger C."/>
            <person name="Pawlowski J."/>
            <person name="Sierra R."/>
            <person name="Euteneuer U."/>
            <person name="Pillet L."/>
            <person name="Moustafa A."/>
            <person name="Platzer M."/>
            <person name="Groth M."/>
            <person name="Szafranski K."/>
            <person name="Schliwa M."/>
        </authorList>
    </citation>
    <scope>NUCLEOTIDE SEQUENCE [LARGE SCALE GENOMIC DNA]</scope>
</reference>
<feature type="transmembrane region" description="Helical" evidence="1">
    <location>
        <begin position="167"/>
        <end position="184"/>
    </location>
</feature>
<evidence type="ECO:0000313" key="2">
    <source>
        <dbReference type="EMBL" id="ETN99962.1"/>
    </source>
</evidence>
<feature type="non-terminal residue" evidence="2">
    <location>
        <position position="304"/>
    </location>
</feature>
<sequence length="304" mass="36170">GNSELCSNLEILFLNVHKQFKKYNDDYLFEYHHALFNLIIMCEYCHLIYRIQLDTITRKKRIDQGLTALTANKTFSKNNFKHTIIEIIVVIFLFQHFTKKKMEMTKEMLSDQRDPKVSERLIANKDLNQLFNHFLKNNSIRKKVSFRSSSLLNDHIILSSYKRENNFFLFLCYHCFQLILFRNVEKIAIYHFQSYLGRYFIIITMFFFVVMKLRIMGKKNVQKKKGSKKIIERAFQNTSTNMDSFFNRVVQNKDGKKSEHLHNGNYKLILNLNESNISIVNTNIDEMTEKKEDMCDSKSQVGSE</sequence>
<dbReference type="Proteomes" id="UP000023152">
    <property type="component" value="Unassembled WGS sequence"/>
</dbReference>
<protein>
    <submittedName>
        <fullName evidence="2">Uncharacterized protein</fullName>
    </submittedName>
</protein>
<dbReference type="EMBL" id="ASPP01042383">
    <property type="protein sequence ID" value="ETN99962.1"/>
    <property type="molecule type" value="Genomic_DNA"/>
</dbReference>
<evidence type="ECO:0000256" key="1">
    <source>
        <dbReference type="SAM" id="Phobius"/>
    </source>
</evidence>
<proteinExistence type="predicted"/>
<keyword evidence="1" id="KW-1133">Transmembrane helix</keyword>
<keyword evidence="3" id="KW-1185">Reference proteome</keyword>
<accession>X6LDA5</accession>
<name>X6LDA5_RETFI</name>
<feature type="transmembrane region" description="Helical" evidence="1">
    <location>
        <begin position="196"/>
        <end position="215"/>
    </location>
</feature>
<evidence type="ECO:0000313" key="3">
    <source>
        <dbReference type="Proteomes" id="UP000023152"/>
    </source>
</evidence>
<keyword evidence="1" id="KW-0472">Membrane</keyword>
<comment type="caution">
    <text evidence="2">The sequence shown here is derived from an EMBL/GenBank/DDBJ whole genome shotgun (WGS) entry which is preliminary data.</text>
</comment>
<dbReference type="AlphaFoldDB" id="X6LDA5"/>
<keyword evidence="1" id="KW-0812">Transmembrane</keyword>
<feature type="non-terminal residue" evidence="2">
    <location>
        <position position="1"/>
    </location>
</feature>